<organism evidence="1 2">
    <name type="scientific">Kineosporia corallincola</name>
    <dbReference type="NCBI Taxonomy" id="2835133"/>
    <lineage>
        <taxon>Bacteria</taxon>
        <taxon>Bacillati</taxon>
        <taxon>Actinomycetota</taxon>
        <taxon>Actinomycetes</taxon>
        <taxon>Kineosporiales</taxon>
        <taxon>Kineosporiaceae</taxon>
        <taxon>Kineosporia</taxon>
    </lineage>
</organism>
<name>A0ABS5TL35_9ACTN</name>
<reference evidence="1 2" key="1">
    <citation type="submission" date="2021-05" db="EMBL/GenBank/DDBJ databases">
        <title>Kineosporia and Streptomyces sp. nov. two new marine actinobacteria isolated from Coral.</title>
        <authorList>
            <person name="Buangrab K."/>
            <person name="Sutthacheep M."/>
            <person name="Yeemin T."/>
            <person name="Harunari E."/>
            <person name="Igarashi Y."/>
            <person name="Kanchanasin P."/>
            <person name="Tanasupawat S."/>
            <person name="Phongsopitanun W."/>
        </authorList>
    </citation>
    <scope>NUCLEOTIDE SEQUENCE [LARGE SCALE GENOMIC DNA]</scope>
    <source>
        <strain evidence="1 2">J2-2</strain>
    </source>
</reference>
<evidence type="ECO:0000313" key="1">
    <source>
        <dbReference type="EMBL" id="MBT0771814.1"/>
    </source>
</evidence>
<protein>
    <submittedName>
        <fullName evidence="1">Uncharacterized protein</fullName>
    </submittedName>
</protein>
<keyword evidence="2" id="KW-1185">Reference proteome</keyword>
<evidence type="ECO:0000313" key="2">
    <source>
        <dbReference type="Proteomes" id="UP001197247"/>
    </source>
</evidence>
<proteinExistence type="predicted"/>
<dbReference type="EMBL" id="JAHBAY010000010">
    <property type="protein sequence ID" value="MBT0771814.1"/>
    <property type="molecule type" value="Genomic_DNA"/>
</dbReference>
<comment type="caution">
    <text evidence="1">The sequence shown here is derived from an EMBL/GenBank/DDBJ whole genome shotgun (WGS) entry which is preliminary data.</text>
</comment>
<sequence>MRSEAGDVAALSSEVATVKAAGEAGSSAAMARADASMRVANTARAAASEVAARADDLAALASTVKSAMQASIQDRAGLHQQADSLAVQVDALIPSVAGKASAETVSRVVADLSALTSTVGGYSAQVSALATVVASRASQQALDALTSVVGVKAAQAAVDGLNSRVTAAETSLASAVNALAGKASQTAVDGLAGSVSVLQTGLSALAARVATLELRPTVTVRQARDTGLPAIALLASVDRTFTWATPMPSASYSIKPSVEGPAGLGQLTAAVKSQTAAGCVITVKAAVAVAAGQVLDVLAIHST</sequence>
<accession>A0ABS5TL35</accession>
<gene>
    <name evidence="1" type="ORF">KIH74_22930</name>
</gene>
<dbReference type="Proteomes" id="UP001197247">
    <property type="component" value="Unassembled WGS sequence"/>
</dbReference>
<dbReference type="Gene3D" id="1.20.5.340">
    <property type="match status" value="1"/>
</dbReference>
<dbReference type="RefSeq" id="WP_214158185.1">
    <property type="nucleotide sequence ID" value="NZ_JAHBAY010000010.1"/>
</dbReference>